<keyword evidence="3" id="KW-1185">Reference proteome</keyword>
<evidence type="ECO:0000259" key="1">
    <source>
        <dbReference type="SMART" id="SM00966"/>
    </source>
</evidence>
<sequence>MSSSTTDTEISRKVQSVGGSSFTVSLPKEWATDHGLEAGNEVYLYPHEDGTLIVRTCERGAGDPAPEIPVGELSSEKLPWVVYALYVAGEDRFTLRTDGRFTSAERRTITTAGNDLVGLEVADESTDGVTFRTMRRSQRLPIGQTVLNLRYVALSMHRSATSALLDADSDRAGEVLRQPEDVDRQFALVSRCVERRITLPRGPTRPDLDRRTALDYYAISRELDGIASCAERIAGVARELDAPPSGSLESELADYARRSRRVVERAVEATINGRSAETAYDALDQCESLRDDLDLLDPPSVEPSEMDSYYVALLLDALDRTADHGGNIAERALKMALRVE</sequence>
<evidence type="ECO:0000313" key="3">
    <source>
        <dbReference type="Proteomes" id="UP000830434"/>
    </source>
</evidence>
<dbReference type="PANTHER" id="PTHR42930:SF6">
    <property type="entry name" value="PHOSPHATE REGULATORY PROTEIN-LIKE PROTEIN"/>
    <property type="match status" value="1"/>
</dbReference>
<proteinExistence type="predicted"/>
<dbReference type="Pfam" id="PF01895">
    <property type="entry name" value="PhoU"/>
    <property type="match status" value="1"/>
</dbReference>
<gene>
    <name evidence="2" type="ORF">M0R88_07055</name>
</gene>
<dbReference type="Gene3D" id="1.20.58.220">
    <property type="entry name" value="Phosphate transport system protein phou homolog 2, domain 2"/>
    <property type="match status" value="1"/>
</dbReference>
<dbReference type="Pfam" id="PF04014">
    <property type="entry name" value="MazE_antitoxin"/>
    <property type="match status" value="1"/>
</dbReference>
<dbReference type="RefSeq" id="WP_248656232.1">
    <property type="nucleotide sequence ID" value="NZ_CP096658.1"/>
</dbReference>
<dbReference type="GO" id="GO:0030643">
    <property type="term" value="P:intracellular phosphate ion homeostasis"/>
    <property type="evidence" value="ECO:0007669"/>
    <property type="project" value="InterPro"/>
</dbReference>
<dbReference type="SUPFAM" id="SSF109755">
    <property type="entry name" value="PhoU-like"/>
    <property type="match status" value="1"/>
</dbReference>
<dbReference type="AlphaFoldDB" id="A0A8U0IMI7"/>
<dbReference type="InterPro" id="IPR007159">
    <property type="entry name" value="SpoVT-AbrB_dom"/>
</dbReference>
<reference evidence="2" key="1">
    <citation type="submission" date="2022-04" db="EMBL/GenBank/DDBJ databases">
        <title>Diverse halophilic archaea isolated from saline environments.</title>
        <authorList>
            <person name="Cui H.-L."/>
        </authorList>
    </citation>
    <scope>NUCLEOTIDE SEQUENCE</scope>
    <source>
        <strain evidence="2">XZYJT40</strain>
    </source>
</reference>
<dbReference type="GO" id="GO:0003677">
    <property type="term" value="F:DNA binding"/>
    <property type="evidence" value="ECO:0007669"/>
    <property type="project" value="UniProtKB-KW"/>
</dbReference>
<dbReference type="GeneID" id="72189600"/>
<dbReference type="InterPro" id="IPR028366">
    <property type="entry name" value="PhoU"/>
</dbReference>
<dbReference type="Proteomes" id="UP000830434">
    <property type="component" value="Chromosome"/>
</dbReference>
<dbReference type="EMBL" id="CP096658">
    <property type="protein sequence ID" value="UPW01845.1"/>
    <property type="molecule type" value="Genomic_DNA"/>
</dbReference>
<dbReference type="InterPro" id="IPR038078">
    <property type="entry name" value="PhoU-like_sf"/>
</dbReference>
<feature type="domain" description="SpoVT-AbrB" evidence="1">
    <location>
        <begin position="16"/>
        <end position="62"/>
    </location>
</feature>
<organism evidence="2 3">
    <name type="scientific">Halorussus gelatinilyticus</name>
    <dbReference type="NCBI Taxonomy" id="2937524"/>
    <lineage>
        <taxon>Archaea</taxon>
        <taxon>Methanobacteriati</taxon>
        <taxon>Methanobacteriota</taxon>
        <taxon>Stenosarchaea group</taxon>
        <taxon>Halobacteria</taxon>
        <taxon>Halobacteriales</taxon>
        <taxon>Haladaptataceae</taxon>
        <taxon>Halorussus</taxon>
    </lineage>
</organism>
<accession>A0A8U0IMI7</accession>
<dbReference type="GO" id="GO:0045936">
    <property type="term" value="P:negative regulation of phosphate metabolic process"/>
    <property type="evidence" value="ECO:0007669"/>
    <property type="project" value="InterPro"/>
</dbReference>
<dbReference type="KEGG" id="haxz:M0R88_07055"/>
<protein>
    <submittedName>
        <fullName evidence="2">AbrB/MazE/SpoVT family DNA-binding domain-containing protein</fullName>
    </submittedName>
</protein>
<dbReference type="PANTHER" id="PTHR42930">
    <property type="entry name" value="PHOSPHATE-SPECIFIC TRANSPORT SYSTEM ACCESSORY PROTEIN PHOU"/>
    <property type="match status" value="1"/>
</dbReference>
<evidence type="ECO:0000313" key="2">
    <source>
        <dbReference type="EMBL" id="UPW01845.1"/>
    </source>
</evidence>
<keyword evidence="2" id="KW-0238">DNA-binding</keyword>
<dbReference type="InterPro" id="IPR026022">
    <property type="entry name" value="PhoU_dom"/>
</dbReference>
<dbReference type="SMART" id="SM00966">
    <property type="entry name" value="SpoVT_AbrB"/>
    <property type="match status" value="1"/>
</dbReference>
<name>A0A8U0IMI7_9EURY</name>